<feature type="chain" id="PRO_5002430635" evidence="1">
    <location>
        <begin position="22"/>
        <end position="54"/>
    </location>
</feature>
<reference evidence="2" key="1">
    <citation type="submission" date="2014-11" db="EMBL/GenBank/DDBJ databases">
        <authorList>
            <person name="Amaro Gonzalez C."/>
        </authorList>
    </citation>
    <scope>NUCLEOTIDE SEQUENCE</scope>
</reference>
<organism evidence="2">
    <name type="scientific">Anguilla anguilla</name>
    <name type="common">European freshwater eel</name>
    <name type="synonym">Muraena anguilla</name>
    <dbReference type="NCBI Taxonomy" id="7936"/>
    <lineage>
        <taxon>Eukaryota</taxon>
        <taxon>Metazoa</taxon>
        <taxon>Chordata</taxon>
        <taxon>Craniata</taxon>
        <taxon>Vertebrata</taxon>
        <taxon>Euteleostomi</taxon>
        <taxon>Actinopterygii</taxon>
        <taxon>Neopterygii</taxon>
        <taxon>Teleostei</taxon>
        <taxon>Anguilliformes</taxon>
        <taxon>Anguillidae</taxon>
        <taxon>Anguilla</taxon>
    </lineage>
</organism>
<sequence>MKYRFTPSLFLILGLISQCRSVLKAFCQIIRLCERSTITVRLITKKEVISSLPG</sequence>
<accession>A0A0E9P7D6</accession>
<proteinExistence type="predicted"/>
<protein>
    <submittedName>
        <fullName evidence="2">Uncharacterized protein</fullName>
    </submittedName>
</protein>
<evidence type="ECO:0000313" key="2">
    <source>
        <dbReference type="EMBL" id="JAH00404.1"/>
    </source>
</evidence>
<evidence type="ECO:0000256" key="1">
    <source>
        <dbReference type="SAM" id="SignalP"/>
    </source>
</evidence>
<dbReference type="EMBL" id="GBXM01108173">
    <property type="protein sequence ID" value="JAH00404.1"/>
    <property type="molecule type" value="Transcribed_RNA"/>
</dbReference>
<dbReference type="AlphaFoldDB" id="A0A0E9P7D6"/>
<name>A0A0E9P7D6_ANGAN</name>
<reference evidence="2" key="2">
    <citation type="journal article" date="2015" name="Fish Shellfish Immunol.">
        <title>Early steps in the European eel (Anguilla anguilla)-Vibrio vulnificus interaction in the gills: Role of the RtxA13 toxin.</title>
        <authorList>
            <person name="Callol A."/>
            <person name="Pajuelo D."/>
            <person name="Ebbesson L."/>
            <person name="Teles M."/>
            <person name="MacKenzie S."/>
            <person name="Amaro C."/>
        </authorList>
    </citation>
    <scope>NUCLEOTIDE SEQUENCE</scope>
</reference>
<feature type="signal peptide" evidence="1">
    <location>
        <begin position="1"/>
        <end position="21"/>
    </location>
</feature>
<keyword evidence="1" id="KW-0732">Signal</keyword>